<evidence type="ECO:0000313" key="16">
    <source>
        <dbReference type="EMBL" id="CEM27100.1"/>
    </source>
</evidence>
<keyword evidence="10" id="KW-0862">Zinc</keyword>
<dbReference type="GO" id="GO:0008270">
    <property type="term" value="F:zinc ion binding"/>
    <property type="evidence" value="ECO:0007669"/>
    <property type="project" value="UniProtKB-KW"/>
</dbReference>
<dbReference type="STRING" id="1169540.A0A0G4GCR6"/>
<dbReference type="PROSITE" id="PS00028">
    <property type="entry name" value="ZINC_FINGER_C2H2_1"/>
    <property type="match status" value="1"/>
</dbReference>
<dbReference type="InParanoid" id="A0A0G4GCR6"/>
<evidence type="ECO:0000256" key="8">
    <source>
        <dbReference type="ARBA" id="ARBA00022771"/>
    </source>
</evidence>
<evidence type="ECO:0000256" key="1">
    <source>
        <dbReference type="ARBA" id="ARBA00004496"/>
    </source>
</evidence>
<evidence type="ECO:0000256" key="9">
    <source>
        <dbReference type="ARBA" id="ARBA00022801"/>
    </source>
</evidence>
<feature type="region of interest" description="Disordered" evidence="14">
    <location>
        <begin position="379"/>
        <end position="420"/>
    </location>
</feature>
<dbReference type="InterPro" id="IPR041540">
    <property type="entry name" value="VATC"/>
</dbReference>
<feature type="compositionally biased region" description="Basic residues" evidence="14">
    <location>
        <begin position="575"/>
        <end position="587"/>
    </location>
</feature>
<feature type="compositionally biased region" description="Acidic residues" evidence="14">
    <location>
        <begin position="121"/>
        <end position="135"/>
    </location>
</feature>
<keyword evidence="12" id="KW-0175">Coiled coil</keyword>
<feature type="region of interest" description="Disordered" evidence="14">
    <location>
        <begin position="567"/>
        <end position="614"/>
    </location>
</feature>
<evidence type="ECO:0000256" key="3">
    <source>
        <dbReference type="ARBA" id="ARBA00022490"/>
    </source>
</evidence>
<feature type="compositionally biased region" description="Low complexity" evidence="14">
    <location>
        <begin position="400"/>
        <end position="412"/>
    </location>
</feature>
<dbReference type="PANTHER" id="PTHR16036:SF2">
    <property type="entry name" value="TRNA ENDONUCLEASE ANKZF1"/>
    <property type="match status" value="1"/>
</dbReference>
<comment type="subcellular location">
    <subcellularLocation>
        <location evidence="1">Cytoplasm</location>
    </subcellularLocation>
</comment>
<dbReference type="InterPro" id="IPR047139">
    <property type="entry name" value="ANKZ1/VMS1"/>
</dbReference>
<dbReference type="OrthoDB" id="429841at2759"/>
<dbReference type="InterPro" id="IPR041175">
    <property type="entry name" value="VLRF1/Vms1"/>
</dbReference>
<keyword evidence="17" id="KW-1185">Reference proteome</keyword>
<dbReference type="GO" id="GO:0004519">
    <property type="term" value="F:endonuclease activity"/>
    <property type="evidence" value="ECO:0007669"/>
    <property type="project" value="UniProtKB-KW"/>
</dbReference>
<dbReference type="OMA" id="GPHIFMC"/>
<name>A0A0G4GCR6_VITBC</name>
<evidence type="ECO:0000256" key="14">
    <source>
        <dbReference type="SAM" id="MobiDB-lite"/>
    </source>
</evidence>
<feature type="active site" evidence="13">
    <location>
        <position position="256"/>
    </location>
</feature>
<dbReference type="PANTHER" id="PTHR16036">
    <property type="entry name" value="ANKYRIN REPEAT AND ZINC FINGER DOMAIN-CONTAINING PROTEIN 1"/>
    <property type="match status" value="1"/>
</dbReference>
<feature type="compositionally biased region" description="Acidic residues" evidence="14">
    <location>
        <begin position="148"/>
        <end position="157"/>
    </location>
</feature>
<keyword evidence="3 13" id="KW-0963">Cytoplasm</keyword>
<comment type="domain">
    <text evidence="13">The VLRF1 domain mediates binding to the 60S ribosomal subunit.</text>
</comment>
<evidence type="ECO:0000256" key="13">
    <source>
        <dbReference type="PROSITE-ProRule" id="PRU01389"/>
    </source>
</evidence>
<dbReference type="AlphaFoldDB" id="A0A0G4GCR6"/>
<evidence type="ECO:0000256" key="10">
    <source>
        <dbReference type="ARBA" id="ARBA00022833"/>
    </source>
</evidence>
<gene>
    <name evidence="16" type="ORF">Vbra_663</name>
</gene>
<evidence type="ECO:0000256" key="5">
    <source>
        <dbReference type="ARBA" id="ARBA00022723"/>
    </source>
</evidence>
<dbReference type="InterPro" id="IPR036770">
    <property type="entry name" value="Ankyrin_rpt-contain_sf"/>
</dbReference>
<dbReference type="PROSITE" id="PS52044">
    <property type="entry name" value="VLRF1"/>
    <property type="match status" value="1"/>
</dbReference>
<dbReference type="VEuPathDB" id="CryptoDB:Vbra_663"/>
<dbReference type="GO" id="GO:0016787">
    <property type="term" value="F:hydrolase activity"/>
    <property type="evidence" value="ECO:0007669"/>
    <property type="project" value="UniProtKB-KW"/>
</dbReference>
<dbReference type="Proteomes" id="UP000041254">
    <property type="component" value="Unassembled WGS sequence"/>
</dbReference>
<evidence type="ECO:0000256" key="2">
    <source>
        <dbReference type="ARBA" id="ARBA00009262"/>
    </source>
</evidence>
<accession>A0A0G4GCR6</accession>
<dbReference type="Gene3D" id="1.25.40.20">
    <property type="entry name" value="Ankyrin repeat-containing domain"/>
    <property type="match status" value="1"/>
</dbReference>
<feature type="compositionally biased region" description="Pro residues" evidence="14">
    <location>
        <begin position="390"/>
        <end position="399"/>
    </location>
</feature>
<comment type="similarity">
    <text evidence="2 13">Belongs to the ANKZF1/VMS1 family.</text>
</comment>
<sequence length="672" mass="74247">MDTISLPSFIKPKHVTRRADGAATISFWDLPSAFFDAIRPQAPDDESPVERRRPDDISIVDMSQHTGVFVCTKCGVSFPSAAEFRVHCLSSFHVTNVRRLADGKKAFSSAEWERLVELAEAEGPDDEPGEGEGEGESSSSSEESSAGENEEDGEDAADTLPAEQPRRSPFMEVRLESLRYAFSKNLFKGYRGDHQQQLAAGSDLSEEVCQLWESRLWAVMVLRSGRFAGAIFEGGHPLLHKVITKYTVRRKAGGAQAACDGTRAPKSAGATLRRAGEKALRESVRELLNDTWADEMKRCRLVFVSTTKRMQGVLFGDDDAAAPPAQSVAAARRHAPLRKTDGRLRRVPSVIQRPTFGALKHCHAQLSTVVILPEGMEEPQIPDASSATEDPPPAAPPDAEPTATTAPEQESPVAQPPHPLIDAAKRGDIAACRRILARLGVLPEGVMVDEEESDEETTGGQASTAADGPVWDESALSCIDLHDRDPATCATALHAAAEGGHDVLVLLLLRCGLDPCSLDMRGRVPYFVCKTKECRDAFRRYRAEAPPDRWDWHKACIPEPLTEDLEARKKEKEREKRRRARQRKKASKAVEKQQEEAEAARREEEHRRQTEAREKALEAERLARICDSCSAPITGKPFQRLEYKYCSVECVQRHKRRLMAEAAEKRLAISAG</sequence>
<evidence type="ECO:0000313" key="17">
    <source>
        <dbReference type="Proteomes" id="UP000041254"/>
    </source>
</evidence>
<keyword evidence="6" id="KW-0677">Repeat</keyword>
<keyword evidence="4 13" id="KW-0540">Nuclease</keyword>
<proteinExistence type="inferred from homology"/>
<feature type="region of interest" description="Disordered" evidence="14">
    <location>
        <begin position="121"/>
        <end position="168"/>
    </location>
</feature>
<feature type="compositionally biased region" description="Low complexity" evidence="14">
    <location>
        <begin position="136"/>
        <end position="147"/>
    </location>
</feature>
<evidence type="ECO:0000259" key="15">
    <source>
        <dbReference type="PROSITE" id="PS52044"/>
    </source>
</evidence>
<protein>
    <recommendedName>
        <fullName evidence="15">VLRF1 domain-containing protein</fullName>
    </recommendedName>
</protein>
<reference evidence="16 17" key="1">
    <citation type="submission" date="2014-11" db="EMBL/GenBank/DDBJ databases">
        <authorList>
            <person name="Zhu J."/>
            <person name="Qi W."/>
            <person name="Song R."/>
        </authorList>
    </citation>
    <scope>NUCLEOTIDE SEQUENCE [LARGE SCALE GENOMIC DNA]</scope>
</reference>
<keyword evidence="8" id="KW-0863">Zinc-finger</keyword>
<evidence type="ECO:0000256" key="6">
    <source>
        <dbReference type="ARBA" id="ARBA00022737"/>
    </source>
</evidence>
<dbReference type="GO" id="GO:0005737">
    <property type="term" value="C:cytoplasm"/>
    <property type="evidence" value="ECO:0007669"/>
    <property type="project" value="UniProtKB-SubCell"/>
</dbReference>
<feature type="compositionally biased region" description="Acidic residues" evidence="14">
    <location>
        <begin position="447"/>
        <end position="457"/>
    </location>
</feature>
<keyword evidence="5" id="KW-0479">Metal-binding</keyword>
<feature type="region of interest" description="Disordered" evidence="14">
    <location>
        <begin position="447"/>
        <end position="469"/>
    </location>
</feature>
<feature type="domain" description="VLRF1" evidence="15">
    <location>
        <begin position="213"/>
        <end position="369"/>
    </location>
</feature>
<keyword evidence="11" id="KW-0040">ANK repeat</keyword>
<dbReference type="Pfam" id="PF18826">
    <property type="entry name" value="bVLRF1"/>
    <property type="match status" value="1"/>
</dbReference>
<keyword evidence="7 13" id="KW-0255">Endonuclease</keyword>
<evidence type="ECO:0000256" key="7">
    <source>
        <dbReference type="ARBA" id="ARBA00022759"/>
    </source>
</evidence>
<dbReference type="Pfam" id="PF18716">
    <property type="entry name" value="VATC"/>
    <property type="match status" value="1"/>
</dbReference>
<dbReference type="InterPro" id="IPR013087">
    <property type="entry name" value="Znf_C2H2_type"/>
</dbReference>
<evidence type="ECO:0000256" key="11">
    <source>
        <dbReference type="ARBA" id="ARBA00023043"/>
    </source>
</evidence>
<keyword evidence="9 13" id="KW-0378">Hydrolase</keyword>
<dbReference type="GO" id="GO:0036503">
    <property type="term" value="P:ERAD pathway"/>
    <property type="evidence" value="ECO:0007669"/>
    <property type="project" value="TreeGrafter"/>
</dbReference>
<organism evidence="16 17">
    <name type="scientific">Vitrella brassicaformis (strain CCMP3155)</name>
    <dbReference type="NCBI Taxonomy" id="1169540"/>
    <lineage>
        <taxon>Eukaryota</taxon>
        <taxon>Sar</taxon>
        <taxon>Alveolata</taxon>
        <taxon>Colpodellida</taxon>
        <taxon>Vitrellaceae</taxon>
        <taxon>Vitrella</taxon>
    </lineage>
</organism>
<evidence type="ECO:0000256" key="4">
    <source>
        <dbReference type="ARBA" id="ARBA00022722"/>
    </source>
</evidence>
<dbReference type="SUPFAM" id="SSF48403">
    <property type="entry name" value="Ankyrin repeat"/>
    <property type="match status" value="1"/>
</dbReference>
<evidence type="ECO:0000256" key="12">
    <source>
        <dbReference type="ARBA" id="ARBA00023054"/>
    </source>
</evidence>
<dbReference type="EMBL" id="CDMY01000627">
    <property type="protein sequence ID" value="CEM27100.1"/>
    <property type="molecule type" value="Genomic_DNA"/>
</dbReference>
<feature type="compositionally biased region" description="Basic and acidic residues" evidence="14">
    <location>
        <begin position="588"/>
        <end position="614"/>
    </location>
</feature>